<gene>
    <name evidence="5" type="ORF">H9636_03235</name>
</gene>
<comment type="caution">
    <text evidence="5">The sequence shown here is derived from an EMBL/GenBank/DDBJ whole genome shotgun (WGS) entry which is preliminary data.</text>
</comment>
<dbReference type="Proteomes" id="UP000640930">
    <property type="component" value="Unassembled WGS sequence"/>
</dbReference>
<evidence type="ECO:0000313" key="6">
    <source>
        <dbReference type="Proteomes" id="UP000640930"/>
    </source>
</evidence>
<organism evidence="5 6">
    <name type="scientific">Ureibacillus galli</name>
    <dbReference type="NCBI Taxonomy" id="2762222"/>
    <lineage>
        <taxon>Bacteria</taxon>
        <taxon>Bacillati</taxon>
        <taxon>Bacillota</taxon>
        <taxon>Bacilli</taxon>
        <taxon>Bacillales</taxon>
        <taxon>Caryophanaceae</taxon>
        <taxon>Ureibacillus</taxon>
    </lineage>
</organism>
<dbReference type="InterPro" id="IPR001173">
    <property type="entry name" value="Glyco_trans_2-like"/>
</dbReference>
<proteinExistence type="inferred from homology"/>
<protein>
    <submittedName>
        <fullName evidence="5">Glycosyltransferase family 2 protein</fullName>
    </submittedName>
</protein>
<name>A0ABR8X986_9BACL</name>
<accession>A0ABR8X986</accession>
<keyword evidence="2" id="KW-0328">Glycosyltransferase</keyword>
<dbReference type="CDD" id="cd00761">
    <property type="entry name" value="Glyco_tranf_GTA_type"/>
    <property type="match status" value="1"/>
</dbReference>
<keyword evidence="6" id="KW-1185">Reference proteome</keyword>
<evidence type="ECO:0000259" key="4">
    <source>
        <dbReference type="Pfam" id="PF00535"/>
    </source>
</evidence>
<dbReference type="PANTHER" id="PTHR22916:SF51">
    <property type="entry name" value="GLYCOSYLTRANSFERASE EPSH-RELATED"/>
    <property type="match status" value="1"/>
</dbReference>
<evidence type="ECO:0000256" key="1">
    <source>
        <dbReference type="ARBA" id="ARBA00006739"/>
    </source>
</evidence>
<dbReference type="InterPro" id="IPR029044">
    <property type="entry name" value="Nucleotide-diphossugar_trans"/>
</dbReference>
<dbReference type="PANTHER" id="PTHR22916">
    <property type="entry name" value="GLYCOSYLTRANSFERASE"/>
    <property type="match status" value="1"/>
</dbReference>
<evidence type="ECO:0000313" key="5">
    <source>
        <dbReference type="EMBL" id="MBD8025662.1"/>
    </source>
</evidence>
<dbReference type="SUPFAM" id="SSF53448">
    <property type="entry name" value="Nucleotide-diphospho-sugar transferases"/>
    <property type="match status" value="1"/>
</dbReference>
<evidence type="ECO:0000256" key="2">
    <source>
        <dbReference type="ARBA" id="ARBA00022676"/>
    </source>
</evidence>
<keyword evidence="3" id="KW-0808">Transferase</keyword>
<comment type="similarity">
    <text evidence="1">Belongs to the glycosyltransferase 2 family.</text>
</comment>
<dbReference type="Gene3D" id="3.90.550.10">
    <property type="entry name" value="Spore Coat Polysaccharide Biosynthesis Protein SpsA, Chain A"/>
    <property type="match status" value="1"/>
</dbReference>
<reference evidence="5 6" key="1">
    <citation type="submission" date="2020-08" db="EMBL/GenBank/DDBJ databases">
        <title>A Genomic Blueprint of the Chicken Gut Microbiome.</title>
        <authorList>
            <person name="Gilroy R."/>
            <person name="Ravi A."/>
            <person name="Getino M."/>
            <person name="Pursley I."/>
            <person name="Horton D.L."/>
            <person name="Alikhan N.-F."/>
            <person name="Baker D."/>
            <person name="Gharbi K."/>
            <person name="Hall N."/>
            <person name="Watson M."/>
            <person name="Adriaenssens E.M."/>
            <person name="Foster-Nyarko E."/>
            <person name="Jarju S."/>
            <person name="Secka A."/>
            <person name="Antonio M."/>
            <person name="Oren A."/>
            <person name="Chaudhuri R."/>
            <person name="La Ragione R.M."/>
            <person name="Hildebrand F."/>
            <person name="Pallen M.J."/>
        </authorList>
    </citation>
    <scope>NUCLEOTIDE SEQUENCE [LARGE SCALE GENOMIC DNA]</scope>
    <source>
        <strain evidence="5 6">Re31</strain>
    </source>
</reference>
<feature type="domain" description="Glycosyltransferase 2-like" evidence="4">
    <location>
        <begin position="5"/>
        <end position="174"/>
    </location>
</feature>
<evidence type="ECO:0000256" key="3">
    <source>
        <dbReference type="ARBA" id="ARBA00022679"/>
    </source>
</evidence>
<dbReference type="EMBL" id="JACSQA010000003">
    <property type="protein sequence ID" value="MBD8025662.1"/>
    <property type="molecule type" value="Genomic_DNA"/>
</dbReference>
<dbReference type="RefSeq" id="WP_191706210.1">
    <property type="nucleotide sequence ID" value="NZ_JACSQA010000003.1"/>
</dbReference>
<dbReference type="Pfam" id="PF00535">
    <property type="entry name" value="Glycos_transf_2"/>
    <property type="match status" value="1"/>
</dbReference>
<sequence>MADVSIIVPIYNVEKYLDKCLSGILSQTFQNFEVILINDGSQDNCKSICDEYAKKDERIKVIHQENQGSGSARNKGLELASGKYIYFCDADDYMEPSLLEENFQIAEKYGVNMVVFGYYDKVCNENGMTMIPRTNQSIYLHDQHAFREHFELLFSNGVMYTLWNKLYKRDFLEKYHYRFGNERVGQDTVFNYQVYKNIDKVYINEKIYYHYLIGRTNSAVNKYRADRFGLRYEETLKLEQLIKSWNYEKKYKQLLINDWLLTLTIGINNLFLEKCPLSNEEKKREIHHYIHTPKIAMVLQSVSVKTENISHATKFKIFLLKKNQINLYYRLMKYKKIFS</sequence>